<feature type="coiled-coil region" evidence="2">
    <location>
        <begin position="383"/>
        <end position="412"/>
    </location>
</feature>
<dbReference type="Pfam" id="PF13174">
    <property type="entry name" value="TPR_6"/>
    <property type="match status" value="3"/>
</dbReference>
<gene>
    <name evidence="3" type="ORF">SAMN05660835_01630</name>
</gene>
<evidence type="ECO:0000256" key="2">
    <source>
        <dbReference type="SAM" id="Coils"/>
    </source>
</evidence>
<dbReference type="RefSeq" id="WP_092129512.1">
    <property type="nucleotide sequence ID" value="NZ_FMYU01000012.1"/>
</dbReference>
<accession>A0A1G6QP39</accession>
<dbReference type="Proteomes" id="UP000199411">
    <property type="component" value="Unassembled WGS sequence"/>
</dbReference>
<reference evidence="4" key="1">
    <citation type="submission" date="2016-10" db="EMBL/GenBank/DDBJ databases">
        <authorList>
            <person name="Varghese N."/>
            <person name="Submissions S."/>
        </authorList>
    </citation>
    <scope>NUCLEOTIDE SEQUENCE [LARGE SCALE GENOMIC DNA]</scope>
    <source>
        <strain evidence="4">DSM 8415</strain>
    </source>
</reference>
<dbReference type="EMBL" id="FMYU01000012">
    <property type="protein sequence ID" value="SDC94011.1"/>
    <property type="molecule type" value="Genomic_DNA"/>
</dbReference>
<dbReference type="Pfam" id="PF13181">
    <property type="entry name" value="TPR_8"/>
    <property type="match status" value="1"/>
</dbReference>
<dbReference type="PROSITE" id="PS50005">
    <property type="entry name" value="TPR"/>
    <property type="match status" value="1"/>
</dbReference>
<organism evidence="3 4">
    <name type="scientific">Desulfurella multipotens</name>
    <dbReference type="NCBI Taxonomy" id="79269"/>
    <lineage>
        <taxon>Bacteria</taxon>
        <taxon>Pseudomonadati</taxon>
        <taxon>Campylobacterota</taxon>
        <taxon>Desulfurellia</taxon>
        <taxon>Desulfurellales</taxon>
        <taxon>Desulfurellaceae</taxon>
        <taxon>Desulfurella</taxon>
    </lineage>
</organism>
<evidence type="ECO:0000313" key="3">
    <source>
        <dbReference type="EMBL" id="SDC94011.1"/>
    </source>
</evidence>
<keyword evidence="4" id="KW-1185">Reference proteome</keyword>
<protein>
    <submittedName>
        <fullName evidence="3">Tetratricopeptide repeat-containing protein</fullName>
    </submittedName>
</protein>
<dbReference type="AlphaFoldDB" id="A0A1G6QP39"/>
<keyword evidence="1" id="KW-0802">TPR repeat</keyword>
<dbReference type="InterPro" id="IPR019734">
    <property type="entry name" value="TPR_rpt"/>
</dbReference>
<evidence type="ECO:0000256" key="1">
    <source>
        <dbReference type="PROSITE-ProRule" id="PRU00339"/>
    </source>
</evidence>
<dbReference type="OrthoDB" id="5496725at2"/>
<dbReference type="InterPro" id="IPR011990">
    <property type="entry name" value="TPR-like_helical_dom_sf"/>
</dbReference>
<evidence type="ECO:0000313" key="4">
    <source>
        <dbReference type="Proteomes" id="UP000199411"/>
    </source>
</evidence>
<dbReference type="Gene3D" id="1.25.40.10">
    <property type="entry name" value="Tetratricopeptide repeat domain"/>
    <property type="match status" value="3"/>
</dbReference>
<feature type="repeat" description="TPR" evidence="1">
    <location>
        <begin position="171"/>
        <end position="204"/>
    </location>
</feature>
<name>A0A1G6QP39_9BACT</name>
<dbReference type="SMART" id="SM00028">
    <property type="entry name" value="TPR"/>
    <property type="match status" value="5"/>
</dbReference>
<dbReference type="SUPFAM" id="SSF48452">
    <property type="entry name" value="TPR-like"/>
    <property type="match status" value="3"/>
</dbReference>
<keyword evidence="2" id="KW-0175">Coiled coil</keyword>
<sequence>MHISAYALNIDLRKIGGKDCFVVSNIQAEYKLEKQNGFLKIQILNKKANTQFYKALNNKFFDFVSLFNAQNSVNIIFGAKKGYELLAKKETNALIIEPKEILQENKVEKKENYIDNSLFKKPEFKISLIQTKPTIQNVFFSGLDAYSRHDYKLSIVQFSKLTTDPNNPFFLNALYLLASSYEKMGDFEKAIKTYRDILNYSLELDAPGKILYQIAQIYKKQGDSRYIDTLKKIVEEFPYSNYADKAKFELGNIFYDAKKYNQAILYYTSITKESPLYEIGMLKAGYIFYLEQNYPQAAYLFYLIDLKNVDVKDNEKYIAKAAYVFCKMKDFKSAENFLSYIQTTQSPDFYISKSECLLLQNNPNLALNTISQAIKVFPLNKQIQEEKTKIDLLTQKLNEQQLENIIKQYKNNEKITPLAMWHLAKVYYNKKEYAKVLNLYAKTLSSANVMDEFQNLAQDSLNMFADQSAKNFDEKSMHEALRLSNKLKLKLNSCSLAKSFMFIGQYKLAFDSVDKNSSCYKFIKANYDIQKGDLKSALSDLNSLKDKDYLNIIYGKLSHANGELSKAKIFFEKCVNSKDELLKQYAKLKLSEINIEKNIQNKPIDNKEFKGPFLTESLFLNAMYYFNKKDYANAINYFEKVENYKKYNEQALFYETLCLINLGKKELALKKLAILEKNYPNSTLTKKLKILLQ</sequence>
<proteinExistence type="predicted"/>